<name>A0A816T5K3_9BILA</name>
<protein>
    <submittedName>
        <fullName evidence="1">Uncharacterized protein</fullName>
    </submittedName>
</protein>
<proteinExistence type="predicted"/>
<organism evidence="1 2">
    <name type="scientific">Rotaria magnacalcarata</name>
    <dbReference type="NCBI Taxonomy" id="392030"/>
    <lineage>
        <taxon>Eukaryota</taxon>
        <taxon>Metazoa</taxon>
        <taxon>Spiralia</taxon>
        <taxon>Gnathifera</taxon>
        <taxon>Rotifera</taxon>
        <taxon>Eurotatoria</taxon>
        <taxon>Bdelloidea</taxon>
        <taxon>Philodinida</taxon>
        <taxon>Philodinidae</taxon>
        <taxon>Rotaria</taxon>
    </lineage>
</organism>
<dbReference type="Proteomes" id="UP000663856">
    <property type="component" value="Unassembled WGS sequence"/>
</dbReference>
<evidence type="ECO:0000313" key="1">
    <source>
        <dbReference type="EMBL" id="CAF2091193.1"/>
    </source>
</evidence>
<evidence type="ECO:0000313" key="2">
    <source>
        <dbReference type="Proteomes" id="UP000663856"/>
    </source>
</evidence>
<dbReference type="EMBL" id="CAJNRF010007412">
    <property type="protein sequence ID" value="CAF2091193.1"/>
    <property type="molecule type" value="Genomic_DNA"/>
</dbReference>
<reference evidence="1" key="1">
    <citation type="submission" date="2021-02" db="EMBL/GenBank/DDBJ databases">
        <authorList>
            <person name="Nowell W R."/>
        </authorList>
    </citation>
    <scope>NUCLEOTIDE SEQUENCE</scope>
</reference>
<sequence length="331" mass="38863">CCRVAAVYAFFLLEHSRNATSYIVQYDRNTHEVCEVEMEKILADVFYNQNCYGSFYRVEQKDRTKRQPMIDLDHSVDRTDMTNRHEAQFIGQDLLSRFHFEKSSLLHSSHDEKYDSDMSIDNQEYEFDKLEILARQRKRTLKNTEEKLADQYLVANSNGHDYHLDRWRTFSRDDIIGYRENLLKQIEQDSGATLCRMTLGENEIRTKTCRCSLGYHNVEDYIDIGCPTACYNHLIFVFDTHQLVVERLSDEIPDDVKPTSLLYDCVRQLQKSISKDNPILFYRVNVEKLTEAKKDQFSFLDYTYLSHVHLAIGHNSDHAFVLAAYDEVAAL</sequence>
<accession>A0A816T5K3</accession>
<feature type="non-terminal residue" evidence="1">
    <location>
        <position position="1"/>
    </location>
</feature>
<comment type="caution">
    <text evidence="1">The sequence shown here is derived from an EMBL/GenBank/DDBJ whole genome shotgun (WGS) entry which is preliminary data.</text>
</comment>
<gene>
    <name evidence="1" type="ORF">WKI299_LOCUS18158</name>
</gene>
<dbReference type="AlphaFoldDB" id="A0A816T5K3"/>